<gene>
    <name evidence="2" type="ORF">GCM10011346_39750</name>
</gene>
<keyword evidence="1" id="KW-1133">Transmembrane helix</keyword>
<evidence type="ECO:0000313" key="3">
    <source>
        <dbReference type="Proteomes" id="UP000641206"/>
    </source>
</evidence>
<comment type="caution">
    <text evidence="2">The sequence shown here is derived from an EMBL/GenBank/DDBJ whole genome shotgun (WGS) entry which is preliminary data.</text>
</comment>
<dbReference type="RefSeq" id="WP_188736455.1">
    <property type="nucleotide sequence ID" value="NZ_BMLW01000013.1"/>
</dbReference>
<feature type="transmembrane region" description="Helical" evidence="1">
    <location>
        <begin position="32"/>
        <end position="53"/>
    </location>
</feature>
<keyword evidence="3" id="KW-1185">Reference proteome</keyword>
<dbReference type="Proteomes" id="UP000641206">
    <property type="component" value="Unassembled WGS sequence"/>
</dbReference>
<evidence type="ECO:0000256" key="1">
    <source>
        <dbReference type="SAM" id="Phobius"/>
    </source>
</evidence>
<sequence>MEKRWKTGLLFALTGSVMMFIVSFILGGELYWINIIGFGTGGFVYGVFIHPIMERKMKSK</sequence>
<dbReference type="EMBL" id="BMLW01000013">
    <property type="protein sequence ID" value="GGP14719.1"/>
    <property type="molecule type" value="Genomic_DNA"/>
</dbReference>
<evidence type="ECO:0000313" key="2">
    <source>
        <dbReference type="EMBL" id="GGP14719.1"/>
    </source>
</evidence>
<accession>A0ABQ2NZV4</accession>
<name>A0ABQ2NZV4_9BACI</name>
<organism evidence="2 3">
    <name type="scientific">Oceanobacillus neutriphilus</name>
    <dbReference type="NCBI Taxonomy" id="531815"/>
    <lineage>
        <taxon>Bacteria</taxon>
        <taxon>Bacillati</taxon>
        <taxon>Bacillota</taxon>
        <taxon>Bacilli</taxon>
        <taxon>Bacillales</taxon>
        <taxon>Bacillaceae</taxon>
        <taxon>Oceanobacillus</taxon>
    </lineage>
</organism>
<keyword evidence="1" id="KW-0472">Membrane</keyword>
<reference evidence="3" key="1">
    <citation type="journal article" date="2019" name="Int. J. Syst. Evol. Microbiol.">
        <title>The Global Catalogue of Microorganisms (GCM) 10K type strain sequencing project: providing services to taxonomists for standard genome sequencing and annotation.</title>
        <authorList>
            <consortium name="The Broad Institute Genomics Platform"/>
            <consortium name="The Broad Institute Genome Sequencing Center for Infectious Disease"/>
            <person name="Wu L."/>
            <person name="Ma J."/>
        </authorList>
    </citation>
    <scope>NUCLEOTIDE SEQUENCE [LARGE SCALE GENOMIC DNA]</scope>
    <source>
        <strain evidence="3">CGMCC 1.7693</strain>
    </source>
</reference>
<feature type="transmembrane region" description="Helical" evidence="1">
    <location>
        <begin position="7"/>
        <end position="26"/>
    </location>
</feature>
<protein>
    <submittedName>
        <fullName evidence="2">Uncharacterized protein</fullName>
    </submittedName>
</protein>
<keyword evidence="1" id="KW-0812">Transmembrane</keyword>
<proteinExistence type="predicted"/>